<sequence>MESNENFESTDFTDFIENGNKFGRGIEFREALNILQAIREPIYAIISVVGSFRHGKSWFVNVLHRRHDGFNLGPGVEGCTRGIYMWSPPFKLSNEQSDGETIQKRVIILDSEGIDDPNQDPNWATKLFILSLAISSTFIYNINGIIGKDDIGKLHLMTDLSKFIQEPKDGDFLPRLVILLRDFMFETATAICKFFCDFDVYGLSPPGCKKKLLQYMEKVGTNDLDEDFVKVVESTVKAIYSQLPPKYIGSSTMKGVSFVKFLQNIVECMNDSETSNTLSIPSEYESVTQFVAQVAIKEATEFYEERMNTLKNEGKLPILWKEFEETHIEYISEIDKLFFEKIIGSPKQIGSFVEQLHEKIFEFKKEFRKINSRELMIYNENIAKKVWSRYIDNKINSFKNNEEFQAALESFELAHDKSMKKSPEANEVITSYKQNQYPAAIDHMKQLGIMNKRLAEAMYLRKETDRL</sequence>
<evidence type="ECO:0000256" key="3">
    <source>
        <dbReference type="ARBA" id="ARBA00023134"/>
    </source>
</evidence>
<comment type="caution">
    <text evidence="6">The sequence shown here is derived from an EMBL/GenBank/DDBJ whole genome shotgun (WGS) entry which is preliminary data.</text>
</comment>
<dbReference type="Gene3D" id="3.40.50.300">
    <property type="entry name" value="P-loop containing nucleotide triphosphate hydrolases"/>
    <property type="match status" value="1"/>
</dbReference>
<accession>A0A2N1NB83</accession>
<dbReference type="Pfam" id="PF02263">
    <property type="entry name" value="GBP"/>
    <property type="match status" value="1"/>
</dbReference>
<dbReference type="PROSITE" id="PS51715">
    <property type="entry name" value="G_GB1_RHD3"/>
    <property type="match status" value="1"/>
</dbReference>
<dbReference type="AlphaFoldDB" id="A0A2N1NB83"/>
<dbReference type="InterPro" id="IPR015894">
    <property type="entry name" value="Guanylate-bd_N"/>
</dbReference>
<organism evidence="6 7">
    <name type="scientific">Rhizophagus irregularis</name>
    <dbReference type="NCBI Taxonomy" id="588596"/>
    <lineage>
        <taxon>Eukaryota</taxon>
        <taxon>Fungi</taxon>
        <taxon>Fungi incertae sedis</taxon>
        <taxon>Mucoromycota</taxon>
        <taxon>Glomeromycotina</taxon>
        <taxon>Glomeromycetes</taxon>
        <taxon>Glomerales</taxon>
        <taxon>Glomeraceae</taxon>
        <taxon>Rhizophagus</taxon>
    </lineage>
</organism>
<gene>
    <name evidence="6" type="ORF">RhiirC2_778835</name>
</gene>
<dbReference type="InterPro" id="IPR036543">
    <property type="entry name" value="Guanylate-bd_C_sf"/>
</dbReference>
<evidence type="ECO:0000313" key="7">
    <source>
        <dbReference type="Proteomes" id="UP000233469"/>
    </source>
</evidence>
<keyword evidence="1" id="KW-0547">Nucleotide-binding</keyword>
<dbReference type="GO" id="GO:0005525">
    <property type="term" value="F:GTP binding"/>
    <property type="evidence" value="ECO:0007669"/>
    <property type="project" value="UniProtKB-KW"/>
</dbReference>
<dbReference type="InterPro" id="IPR027417">
    <property type="entry name" value="P-loop_NTPase"/>
</dbReference>
<evidence type="ECO:0000256" key="2">
    <source>
        <dbReference type="ARBA" id="ARBA00022801"/>
    </source>
</evidence>
<dbReference type="VEuPathDB" id="FungiDB:RhiirFUN_017041"/>
<dbReference type="InterPro" id="IPR030386">
    <property type="entry name" value="G_GB1_RHD3_dom"/>
</dbReference>
<evidence type="ECO:0000256" key="4">
    <source>
        <dbReference type="PROSITE-ProRule" id="PRU01052"/>
    </source>
</evidence>
<dbReference type="VEuPathDB" id="FungiDB:FUN_014025"/>
<keyword evidence="3" id="KW-0342">GTP-binding</keyword>
<evidence type="ECO:0000313" key="6">
    <source>
        <dbReference type="EMBL" id="PKK71109.1"/>
    </source>
</evidence>
<proteinExistence type="inferred from homology"/>
<reference evidence="6 7" key="1">
    <citation type="submission" date="2016-04" db="EMBL/GenBank/DDBJ databases">
        <title>Genome analyses suggest a sexual origin of heterokaryosis in a supposedly ancient asexual fungus.</title>
        <authorList>
            <person name="Ropars J."/>
            <person name="Sedzielewska K."/>
            <person name="Noel J."/>
            <person name="Charron P."/>
            <person name="Farinelli L."/>
            <person name="Marton T."/>
            <person name="Kruger M."/>
            <person name="Pelin A."/>
            <person name="Brachmann A."/>
            <person name="Corradi N."/>
        </authorList>
    </citation>
    <scope>NUCLEOTIDE SEQUENCE [LARGE SCALE GENOMIC DNA]</scope>
    <source>
        <strain evidence="6 7">C2</strain>
    </source>
</reference>
<dbReference type="Proteomes" id="UP000233469">
    <property type="component" value="Unassembled WGS sequence"/>
</dbReference>
<dbReference type="VEuPathDB" id="FungiDB:RhiirA1_503831"/>
<reference evidence="6 7" key="2">
    <citation type="submission" date="2017-10" db="EMBL/GenBank/DDBJ databases">
        <title>Extensive intraspecific genome diversity in a model arbuscular mycorrhizal fungus.</title>
        <authorList>
            <person name="Chen E.C.H."/>
            <person name="Morin E."/>
            <person name="Baudet D."/>
            <person name="Noel J."/>
            <person name="Ndikumana S."/>
            <person name="Charron P."/>
            <person name="St-Onge C."/>
            <person name="Giorgi J."/>
            <person name="Grigoriev I.V."/>
            <person name="Roux C."/>
            <person name="Martin F.M."/>
            <person name="Corradi N."/>
        </authorList>
    </citation>
    <scope>NUCLEOTIDE SEQUENCE [LARGE SCALE GENOMIC DNA]</scope>
    <source>
        <strain evidence="6 7">C2</strain>
    </source>
</reference>
<comment type="similarity">
    <text evidence="4">Belongs to the TRAFAC class dynamin-like GTPase superfamily. GB1/RHD3 GTPase family.</text>
</comment>
<dbReference type="SUPFAM" id="SSF48340">
    <property type="entry name" value="Interferon-induced guanylate-binding protein 1 (GBP1), C-terminal domain"/>
    <property type="match status" value="1"/>
</dbReference>
<protein>
    <submittedName>
        <fullName evidence="6">GBP-domain-containing protein</fullName>
    </submittedName>
</protein>
<dbReference type="SUPFAM" id="SSF52540">
    <property type="entry name" value="P-loop containing nucleoside triphosphate hydrolases"/>
    <property type="match status" value="1"/>
</dbReference>
<dbReference type="VEuPathDB" id="FungiDB:RhiirFUN_017040"/>
<dbReference type="Gene3D" id="1.20.1000.10">
    <property type="entry name" value="Guanylate-binding protein, C-terminal domain"/>
    <property type="match status" value="1"/>
</dbReference>
<name>A0A2N1NB83_9GLOM</name>
<dbReference type="PANTHER" id="PTHR10751">
    <property type="entry name" value="GUANYLATE BINDING PROTEIN"/>
    <property type="match status" value="1"/>
</dbReference>
<evidence type="ECO:0000256" key="1">
    <source>
        <dbReference type="ARBA" id="ARBA00022741"/>
    </source>
</evidence>
<keyword evidence="2" id="KW-0378">Hydrolase</keyword>
<feature type="domain" description="GB1/RHD3-type G" evidence="5">
    <location>
        <begin position="40"/>
        <end position="186"/>
    </location>
</feature>
<evidence type="ECO:0000259" key="5">
    <source>
        <dbReference type="PROSITE" id="PS51715"/>
    </source>
</evidence>
<dbReference type="EMBL" id="LLXL01000548">
    <property type="protein sequence ID" value="PKK71109.1"/>
    <property type="molecule type" value="Genomic_DNA"/>
</dbReference>
<dbReference type="GO" id="GO:0003924">
    <property type="term" value="F:GTPase activity"/>
    <property type="evidence" value="ECO:0007669"/>
    <property type="project" value="InterPro"/>
</dbReference>